<reference evidence="6" key="1">
    <citation type="journal article" date="2014" name="Int. J. Syst. Evol. Microbiol.">
        <title>Complete genome sequence of Corynebacterium casei LMG S-19264T (=DSM 44701T), isolated from a smear-ripened cheese.</title>
        <authorList>
            <consortium name="US DOE Joint Genome Institute (JGI-PGF)"/>
            <person name="Walter F."/>
            <person name="Albersmeier A."/>
            <person name="Kalinowski J."/>
            <person name="Ruckert C."/>
        </authorList>
    </citation>
    <scope>NUCLEOTIDE SEQUENCE</scope>
    <source>
        <strain evidence="6">VKM Ac-1069</strain>
    </source>
</reference>
<dbReference type="Gene3D" id="3.90.550.10">
    <property type="entry name" value="Spore Coat Polysaccharide Biosynthesis Protein SpsA, Chain A"/>
    <property type="match status" value="1"/>
</dbReference>
<proteinExistence type="inferred from homology"/>
<evidence type="ECO:0000259" key="5">
    <source>
        <dbReference type="PROSITE" id="PS51677"/>
    </source>
</evidence>
<evidence type="ECO:0000256" key="3">
    <source>
        <dbReference type="ARBA" id="ARBA00022679"/>
    </source>
</evidence>
<keyword evidence="7" id="KW-1185">Reference proteome</keyword>
<keyword evidence="4" id="KW-1133">Transmembrane helix</keyword>
<feature type="transmembrane region" description="Helical" evidence="4">
    <location>
        <begin position="601"/>
        <end position="626"/>
    </location>
</feature>
<dbReference type="PANTHER" id="PTHR43630">
    <property type="entry name" value="POLY-BETA-1,6-N-ACETYL-D-GLUCOSAMINE SYNTHASE"/>
    <property type="match status" value="1"/>
</dbReference>
<dbReference type="RefSeq" id="WP_051736763.1">
    <property type="nucleotide sequence ID" value="NZ_BAAAUZ010000016.1"/>
</dbReference>
<accession>A0A9W6NVH4</accession>
<dbReference type="AlphaFoldDB" id="A0A9W6NVH4"/>
<reference evidence="6" key="2">
    <citation type="submission" date="2023-01" db="EMBL/GenBank/DDBJ databases">
        <authorList>
            <person name="Sun Q."/>
            <person name="Evtushenko L."/>
        </authorList>
    </citation>
    <scope>NUCLEOTIDE SEQUENCE</scope>
    <source>
        <strain evidence="6">VKM Ac-1069</strain>
    </source>
</reference>
<dbReference type="GO" id="GO:0016810">
    <property type="term" value="F:hydrolase activity, acting on carbon-nitrogen (but not peptide) bonds"/>
    <property type="evidence" value="ECO:0007669"/>
    <property type="project" value="InterPro"/>
</dbReference>
<protein>
    <submittedName>
        <fullName evidence="6">Bi-functional transferase/deacetylase</fullName>
    </submittedName>
</protein>
<dbReference type="SUPFAM" id="SSF53448">
    <property type="entry name" value="Nucleotide-diphospho-sugar transferases"/>
    <property type="match status" value="1"/>
</dbReference>
<dbReference type="GO" id="GO:0016757">
    <property type="term" value="F:glycosyltransferase activity"/>
    <property type="evidence" value="ECO:0007669"/>
    <property type="project" value="UniProtKB-KW"/>
</dbReference>
<name>A0A9W6NVH4_9PSEU</name>
<dbReference type="PROSITE" id="PS51677">
    <property type="entry name" value="NODB"/>
    <property type="match status" value="1"/>
</dbReference>
<organism evidence="6 7">
    <name type="scientific">Pseudonocardia halophobica</name>
    <dbReference type="NCBI Taxonomy" id="29401"/>
    <lineage>
        <taxon>Bacteria</taxon>
        <taxon>Bacillati</taxon>
        <taxon>Actinomycetota</taxon>
        <taxon>Actinomycetes</taxon>
        <taxon>Pseudonocardiales</taxon>
        <taxon>Pseudonocardiaceae</taxon>
        <taxon>Pseudonocardia</taxon>
    </lineage>
</organism>
<dbReference type="Gene3D" id="3.20.20.370">
    <property type="entry name" value="Glycoside hydrolase/deacetylase"/>
    <property type="match status" value="1"/>
</dbReference>
<evidence type="ECO:0000256" key="4">
    <source>
        <dbReference type="SAM" id="Phobius"/>
    </source>
</evidence>
<sequence length="715" mass="78182">MPSRIRRRGSGFSLGKFVVAVVVLATFVAVLLLNGVLTAKTSSDAEGHLQRGPDDQVPVAVHDGGSAIDTIHDPVRTLSYPAKTIALTFDDGPDPEWTPQILEVLEKYQVPGTFFVLGSLAAQHPDLVREMRATGSEIGLHTFTHPNLAEASTNRIDRELTLTQLALAGATGEISYLVRPPYSSRSDALTNNEYEVVRELGERGYVTALTDFDSRDWERKGVEVIEKASTPSSDAGGALLLHDAGGDRTQTVAALDRLIPQLQAQGWRFTTVSEGLGLPTANTPADTWDRVFGTILVGAAGVSTYIVRGLEWLLLLVGALVVARLAIMVVVARRHAKQSRLATRSRSGPWFTDPVSVVVPAYNEKECIEHTVRSLVASDHPVEIIVVDDGSTDGTPDIVERLGLPGVRVLRQPNGGKPAALNAGIRAARHEIVVMIDGDTVFEPTTVGTLVQPFVRPEVGAVAGNAKVANRRSLVSRWQHIEYVMGFNLDRRVYDLWRCMTTVPGAVGAFRRSALLEVGGVSDDTLAEDTDLTMALCRAGWRVVYEERARAWTEAPGTLGQLWRQRYRWSYGTIQSMWKHRASVVARGPAGHFGRVGLLNIALFQVVLPLLAPLVDVFLVYGLFFLDPVTTLVAWGGVQLIQLFAAVYAFRLEREKIGVLWLLPFQQIVYRQLMYAVLIQSIMTALAGIRLKWQKLRRTGDFGGAPVERTVGAGL</sequence>
<keyword evidence="2" id="KW-0328">Glycosyltransferase</keyword>
<evidence type="ECO:0000256" key="2">
    <source>
        <dbReference type="ARBA" id="ARBA00022676"/>
    </source>
</evidence>
<keyword evidence="4" id="KW-0812">Transmembrane</keyword>
<evidence type="ECO:0000313" key="6">
    <source>
        <dbReference type="EMBL" id="GLL10407.1"/>
    </source>
</evidence>
<evidence type="ECO:0000256" key="1">
    <source>
        <dbReference type="ARBA" id="ARBA00006739"/>
    </source>
</evidence>
<comment type="caution">
    <text evidence="6">The sequence shown here is derived from an EMBL/GenBank/DDBJ whole genome shotgun (WGS) entry which is preliminary data.</text>
</comment>
<dbReference type="EMBL" id="BSFQ01000004">
    <property type="protein sequence ID" value="GLL10407.1"/>
    <property type="molecule type" value="Genomic_DNA"/>
</dbReference>
<dbReference type="Pfam" id="PF01522">
    <property type="entry name" value="Polysacc_deac_1"/>
    <property type="match status" value="1"/>
</dbReference>
<keyword evidence="3 6" id="KW-0808">Transferase</keyword>
<evidence type="ECO:0000313" key="7">
    <source>
        <dbReference type="Proteomes" id="UP001143463"/>
    </source>
</evidence>
<dbReference type="CDD" id="cd06423">
    <property type="entry name" value="CESA_like"/>
    <property type="match status" value="1"/>
</dbReference>
<dbReference type="PANTHER" id="PTHR43630:SF1">
    <property type="entry name" value="POLY-BETA-1,6-N-ACETYL-D-GLUCOSAMINE SYNTHASE"/>
    <property type="match status" value="1"/>
</dbReference>
<feature type="transmembrane region" description="Helical" evidence="4">
    <location>
        <begin position="632"/>
        <end position="652"/>
    </location>
</feature>
<gene>
    <name evidence="6" type="ORF">GCM10017577_15470</name>
</gene>
<dbReference type="Pfam" id="PF13641">
    <property type="entry name" value="Glyco_tranf_2_3"/>
    <property type="match status" value="1"/>
</dbReference>
<dbReference type="InterPro" id="IPR011330">
    <property type="entry name" value="Glyco_hydro/deAcase_b/a-brl"/>
</dbReference>
<keyword evidence="4" id="KW-0472">Membrane</keyword>
<feature type="domain" description="NodB homology" evidence="5">
    <location>
        <begin position="83"/>
        <end position="270"/>
    </location>
</feature>
<dbReference type="Proteomes" id="UP001143463">
    <property type="component" value="Unassembled WGS sequence"/>
</dbReference>
<comment type="similarity">
    <text evidence="1">Belongs to the glycosyltransferase 2 family.</text>
</comment>
<feature type="transmembrane region" description="Helical" evidence="4">
    <location>
        <begin position="673"/>
        <end position="691"/>
    </location>
</feature>
<dbReference type="InterPro" id="IPR029044">
    <property type="entry name" value="Nucleotide-diphossugar_trans"/>
</dbReference>
<dbReference type="SUPFAM" id="SSF88713">
    <property type="entry name" value="Glycoside hydrolase/deacetylase"/>
    <property type="match status" value="1"/>
</dbReference>
<dbReference type="GO" id="GO:0005975">
    <property type="term" value="P:carbohydrate metabolic process"/>
    <property type="evidence" value="ECO:0007669"/>
    <property type="project" value="InterPro"/>
</dbReference>
<dbReference type="InterPro" id="IPR002509">
    <property type="entry name" value="NODB_dom"/>
</dbReference>